<keyword evidence="6 11" id="KW-0067">ATP-binding</keyword>
<dbReference type="InterPro" id="IPR006575">
    <property type="entry name" value="RWD_dom"/>
</dbReference>
<dbReference type="GO" id="GO:0004694">
    <property type="term" value="F:eukaryotic translation initiation factor 2alpha kinase activity"/>
    <property type="evidence" value="ECO:0007669"/>
    <property type="project" value="InterPro"/>
</dbReference>
<dbReference type="PROSITE" id="PS50908">
    <property type="entry name" value="RWD"/>
    <property type="match status" value="1"/>
</dbReference>
<proteinExistence type="inferred from homology"/>
<dbReference type="InterPro" id="IPR000719">
    <property type="entry name" value="Prot_kinase_dom"/>
</dbReference>
<dbReference type="InterPro" id="IPR041715">
    <property type="entry name" value="HisRS-like_core"/>
</dbReference>
<dbReference type="EC" id="2.7.11.1" evidence="1"/>
<keyword evidence="2" id="KW-0723">Serine/threonine-protein kinase</keyword>
<comment type="catalytic activity">
    <reaction evidence="8">
        <text>L-threonyl-[protein] + ATP = O-phospho-L-threonyl-[protein] + ADP + H(+)</text>
        <dbReference type="Rhea" id="RHEA:46608"/>
        <dbReference type="Rhea" id="RHEA-COMP:11060"/>
        <dbReference type="Rhea" id="RHEA-COMP:11605"/>
        <dbReference type="ChEBI" id="CHEBI:15378"/>
        <dbReference type="ChEBI" id="CHEBI:30013"/>
        <dbReference type="ChEBI" id="CHEBI:30616"/>
        <dbReference type="ChEBI" id="CHEBI:61977"/>
        <dbReference type="ChEBI" id="CHEBI:456216"/>
        <dbReference type="EC" id="2.7.11.1"/>
    </reaction>
</comment>
<dbReference type="PANTHER" id="PTHR11042:SF136">
    <property type="entry name" value="EIF-2-ALPHA KINASE GCN2"/>
    <property type="match status" value="1"/>
</dbReference>
<evidence type="ECO:0000259" key="15">
    <source>
        <dbReference type="PROSITE" id="PS50908"/>
    </source>
</evidence>
<keyword evidence="17" id="KW-1185">Reference proteome</keyword>
<reference evidence="16" key="1">
    <citation type="journal article" date="2020" name="J Insects Food Feed">
        <title>The yellow mealworm (Tenebrio molitor) genome: a resource for the emerging insects as food and feed industry.</title>
        <authorList>
            <person name="Eriksson T."/>
            <person name="Andere A."/>
            <person name="Kelstrup H."/>
            <person name="Emery V."/>
            <person name="Picard C."/>
        </authorList>
    </citation>
    <scope>NUCLEOTIDE SEQUENCE</scope>
    <source>
        <strain evidence="16">Stoneville</strain>
        <tissue evidence="16">Whole head</tissue>
    </source>
</reference>
<dbReference type="Gene3D" id="1.10.510.10">
    <property type="entry name" value="Transferase(Phosphotransferase) domain 1"/>
    <property type="match status" value="2"/>
</dbReference>
<dbReference type="CDD" id="cd23823">
    <property type="entry name" value="RWD_GCN2"/>
    <property type="match status" value="1"/>
</dbReference>
<dbReference type="FunFam" id="3.10.110.10:FF:000057">
    <property type="entry name" value="eukaryotic translation initiation factor 2-alpha kinase 4"/>
    <property type="match status" value="1"/>
</dbReference>
<dbReference type="Gene3D" id="3.30.200.20">
    <property type="entry name" value="Phosphorylase Kinase, domain 1"/>
    <property type="match status" value="1"/>
</dbReference>
<dbReference type="InterPro" id="IPR017441">
    <property type="entry name" value="Protein_kinase_ATP_BS"/>
</dbReference>
<dbReference type="Pfam" id="PF00069">
    <property type="entry name" value="Pkinase"/>
    <property type="match status" value="3"/>
</dbReference>
<evidence type="ECO:0000256" key="5">
    <source>
        <dbReference type="ARBA" id="ARBA00022777"/>
    </source>
</evidence>
<comment type="similarity">
    <text evidence="7">Belongs to the protein kinase superfamily. Ser/Thr protein kinase family. GCN2 subfamily.</text>
</comment>
<evidence type="ECO:0000313" key="17">
    <source>
        <dbReference type="Proteomes" id="UP000719412"/>
    </source>
</evidence>
<feature type="binding site" evidence="11 12">
    <location>
        <position position="535"/>
    </location>
    <ligand>
        <name>ATP</name>
        <dbReference type="ChEBI" id="CHEBI:30616"/>
    </ligand>
</feature>
<dbReference type="Gene3D" id="3.10.110.10">
    <property type="entry name" value="Ubiquitin Conjugating Enzyme"/>
    <property type="match status" value="1"/>
</dbReference>
<dbReference type="GO" id="GO:0005829">
    <property type="term" value="C:cytosol"/>
    <property type="evidence" value="ECO:0007669"/>
    <property type="project" value="TreeGrafter"/>
</dbReference>
<dbReference type="InterPro" id="IPR024435">
    <property type="entry name" value="HisRS-related_dom"/>
</dbReference>
<evidence type="ECO:0000256" key="4">
    <source>
        <dbReference type="ARBA" id="ARBA00022741"/>
    </source>
</evidence>
<dbReference type="Proteomes" id="UP000719412">
    <property type="component" value="Unassembled WGS sequence"/>
</dbReference>
<dbReference type="InterPro" id="IPR016135">
    <property type="entry name" value="UBQ-conjugating_enzyme/RWD"/>
</dbReference>
<dbReference type="PROSITE" id="PS00108">
    <property type="entry name" value="PROTEIN_KINASE_ST"/>
    <property type="match status" value="1"/>
</dbReference>
<dbReference type="InterPro" id="IPR050339">
    <property type="entry name" value="CC_SR_Kinase"/>
</dbReference>
<comment type="caution">
    <text evidence="16">The sequence shown here is derived from an EMBL/GenBank/DDBJ whole genome shotgun (WGS) entry which is preliminary data.</text>
</comment>
<evidence type="ECO:0000256" key="13">
    <source>
        <dbReference type="SAM" id="MobiDB-lite"/>
    </source>
</evidence>
<comment type="catalytic activity">
    <reaction evidence="9">
        <text>L-seryl-[protein] + ATP = O-phospho-L-seryl-[protein] + ADP + H(+)</text>
        <dbReference type="Rhea" id="RHEA:17989"/>
        <dbReference type="Rhea" id="RHEA-COMP:9863"/>
        <dbReference type="Rhea" id="RHEA-COMP:11604"/>
        <dbReference type="ChEBI" id="CHEBI:15378"/>
        <dbReference type="ChEBI" id="CHEBI:29999"/>
        <dbReference type="ChEBI" id="CHEBI:30616"/>
        <dbReference type="ChEBI" id="CHEBI:83421"/>
        <dbReference type="ChEBI" id="CHEBI:456216"/>
        <dbReference type="EC" id="2.7.11.1"/>
    </reaction>
</comment>
<dbReference type="GO" id="GO:0000077">
    <property type="term" value="P:DNA damage checkpoint signaling"/>
    <property type="evidence" value="ECO:0007669"/>
    <property type="project" value="InterPro"/>
</dbReference>
<evidence type="ECO:0000259" key="14">
    <source>
        <dbReference type="PROSITE" id="PS50011"/>
    </source>
</evidence>
<dbReference type="InterPro" id="IPR008271">
    <property type="entry name" value="Ser/Thr_kinase_AS"/>
</dbReference>
<keyword evidence="3" id="KW-0808">Transferase</keyword>
<dbReference type="SUPFAM" id="SSF54495">
    <property type="entry name" value="UBC-like"/>
    <property type="match status" value="1"/>
</dbReference>
<feature type="region of interest" description="Disordered" evidence="13">
    <location>
        <begin position="174"/>
        <end position="209"/>
    </location>
</feature>
<dbReference type="InterPro" id="IPR016255">
    <property type="entry name" value="Gcn2"/>
</dbReference>
<dbReference type="SUPFAM" id="SSF56112">
    <property type="entry name" value="Protein kinase-like (PK-like)"/>
    <property type="match status" value="2"/>
</dbReference>
<evidence type="ECO:0000256" key="7">
    <source>
        <dbReference type="ARBA" id="ARBA00037982"/>
    </source>
</evidence>
<name>A0A8J6HPX8_TENMO</name>
<feature type="domain" description="Protein kinase" evidence="14">
    <location>
        <begin position="503"/>
        <end position="896"/>
    </location>
</feature>
<reference evidence="16" key="2">
    <citation type="submission" date="2021-08" db="EMBL/GenBank/DDBJ databases">
        <authorList>
            <person name="Eriksson T."/>
        </authorList>
    </citation>
    <scope>NUCLEOTIDE SEQUENCE</scope>
    <source>
        <strain evidence="16">Stoneville</strain>
        <tissue evidence="16">Whole head</tissue>
    </source>
</reference>
<evidence type="ECO:0000313" key="16">
    <source>
        <dbReference type="EMBL" id="KAH0819406.1"/>
    </source>
</evidence>
<evidence type="ECO:0000256" key="2">
    <source>
        <dbReference type="ARBA" id="ARBA00022527"/>
    </source>
</evidence>
<dbReference type="EMBL" id="JABDTM020014669">
    <property type="protein sequence ID" value="KAH0819406.1"/>
    <property type="molecule type" value="Genomic_DNA"/>
</dbReference>
<evidence type="ECO:0000256" key="1">
    <source>
        <dbReference type="ARBA" id="ARBA00012513"/>
    </source>
</evidence>
<dbReference type="GO" id="GO:1990625">
    <property type="term" value="P:negative regulation of cytoplasmic translational initiation in response to stress"/>
    <property type="evidence" value="ECO:0007669"/>
    <property type="project" value="TreeGrafter"/>
</dbReference>
<gene>
    <name evidence="16" type="ORF">GEV33_003384</name>
</gene>
<evidence type="ECO:0000256" key="12">
    <source>
        <dbReference type="PROSITE-ProRule" id="PRU10141"/>
    </source>
</evidence>
<evidence type="ECO:0000256" key="10">
    <source>
        <dbReference type="PIRSR" id="PIRSR000660-1"/>
    </source>
</evidence>
<dbReference type="Gene3D" id="3.30.930.10">
    <property type="entry name" value="Bira Bifunctional Protein, Domain 2"/>
    <property type="match status" value="1"/>
</dbReference>
<dbReference type="Pfam" id="PF12745">
    <property type="entry name" value="HGTP_anticodon2"/>
    <property type="match status" value="1"/>
</dbReference>
<evidence type="ECO:0000256" key="3">
    <source>
        <dbReference type="ARBA" id="ARBA00022679"/>
    </source>
</evidence>
<protein>
    <recommendedName>
        <fullName evidence="1">non-specific serine/threonine protein kinase</fullName>
        <ecNumber evidence="1">2.7.11.1</ecNumber>
    </recommendedName>
</protein>
<dbReference type="GO" id="GO:0005634">
    <property type="term" value="C:nucleus"/>
    <property type="evidence" value="ECO:0007669"/>
    <property type="project" value="TreeGrafter"/>
</dbReference>
<feature type="domain" description="RWD" evidence="15">
    <location>
        <begin position="10"/>
        <end position="124"/>
    </location>
</feature>
<dbReference type="InterPro" id="IPR045864">
    <property type="entry name" value="aa-tRNA-synth_II/BPL/LPL"/>
</dbReference>
<dbReference type="PROSITE" id="PS50011">
    <property type="entry name" value="PROTEIN_KINASE_DOM"/>
    <property type="match status" value="2"/>
</dbReference>
<dbReference type="Pfam" id="PF05773">
    <property type="entry name" value="RWD"/>
    <property type="match status" value="1"/>
</dbReference>
<dbReference type="PROSITE" id="PS00107">
    <property type="entry name" value="PROTEIN_KINASE_ATP"/>
    <property type="match status" value="1"/>
</dbReference>
<dbReference type="InterPro" id="IPR036621">
    <property type="entry name" value="Anticodon-bd_dom_sf"/>
</dbReference>
<organism evidence="16 17">
    <name type="scientific">Tenebrio molitor</name>
    <name type="common">Yellow mealworm beetle</name>
    <dbReference type="NCBI Taxonomy" id="7067"/>
    <lineage>
        <taxon>Eukaryota</taxon>
        <taxon>Metazoa</taxon>
        <taxon>Ecdysozoa</taxon>
        <taxon>Arthropoda</taxon>
        <taxon>Hexapoda</taxon>
        <taxon>Insecta</taxon>
        <taxon>Pterygota</taxon>
        <taxon>Neoptera</taxon>
        <taxon>Endopterygota</taxon>
        <taxon>Coleoptera</taxon>
        <taxon>Polyphaga</taxon>
        <taxon>Cucujiformia</taxon>
        <taxon>Tenebrionidae</taxon>
        <taxon>Tenebrio</taxon>
    </lineage>
</organism>
<evidence type="ECO:0000256" key="8">
    <source>
        <dbReference type="ARBA" id="ARBA00047899"/>
    </source>
</evidence>
<dbReference type="CDD" id="cd14046">
    <property type="entry name" value="STKc_EIF2AK4_GCN2_rpt2"/>
    <property type="match status" value="1"/>
</dbReference>
<accession>A0A8J6HPX8</accession>
<keyword evidence="5" id="KW-0418">Kinase</keyword>
<sequence>MASEESAELRQNNELEAIYGEDLKDLRGKAAWNKWTPLNLSISLNPQQGSSGCHEIYVYVDLCIICDEIYPNSVPKIKLEHSKGLSDNSLKELQNKLEKNAEELKGEEMIFQLAQYVQEFLHGHNKPAPKSFYDEMMQRQREQEEKELQAQQMEDYRRKQIMQQEFQRRQEMLKLESRRRREQRYNSETSNEYDSDTRRQSISNNSFENSDESLCEHKETVVINFGNRQIRIGQCLRHCSYHVVFIGMDVKTGEIVLLTKWTLKNSKQLCSLEQEFNQVTRFSHPNLAHYLNFKCDQQSDKTVLYVLKEFVNGPSCSSFINENFSVSIEFVRYVAKGVLTALDYLHRNNVVHKDIRESCVYINDKGAILLSNYSFHRRLIDISSQTSNPPNCNKKTDIYKFGVFLLGLLRGTAVTGADSIDIPTSLPDDLYDFMTRCVAAQEKGRLTAAQLLKHQFLCEIATLSSPRHQIDVNIPDRNFSPELTPSGLAELRQSGQSRMDNEFELIISIGKGAFGDVVKVELARNKLDGRCYAVKRIKLNPKNKHLNKKIVREVKLLSSLNHENIVRYYNSWIEETTIVKEEDSDAESGTPVRKEKMPVVKRLGEFTVNDRIEDFALSAKSIVTCVSKSTASFNADSDEESGEEISWGVFKEDSDSDGIEFERDSIADTEDNQESSQTSRPADRKDDTLQDDNQVENVLYIQMELCEKNTLRNAIDAGVYKDKQRVLRLFREIIEGLAHIHQQGMIHRDLKPVNIFLDSRDRVKIGDFGLATNTKTKRYELTTPSQSHREDAMDESKTGLIGTALYVAPEVSTGSKVNYNEKVDIYSLGIIFFEMCYRPLPTAMERITILTGLRKKEIEVPEDFTDPSDRVLVDWLLNHDSSKRPTSHQLLQSEHLPSLMVEEGKFRALVKRTLSDPQLKGYKYIIASCFDQKLNLPEDITYDKDPSGPTLNKPQVYDFAKQIIIKIFKQHGGQNLSTPLLMPKSHYYEGVESCVKLMTHFGGIVSLPHDLRVPFARYVAWNGISLLRRYSIERVYREKKVFGFLPRELYECAFDIVTPAGTSRLPDVEILYIVYEIINELPGLKNKQVTIRLNHTNLMSAILTNSGIKERHQEVLQKFSDFKDGNMSRNDLKTYLISFGLSDNSITTLTDTLSLEFKLSKIPSQLHSITRKKTTEANQLAKALQELKAITHNAEAFGISFDMVIAPGVVYNIRQYSGMICQFVCDLKKKHRHGNKEVLAAGGRYDSMIASYRKIVQEANPLSKEVPTQSAVGISLSLDKLVQAMMREKPDDLAKMEFLDVAVCTLGSKPLIKEKTKILVDLWASGIRCALIEATNIEEVQEQCAELKVTHVVLLKDGEHAMVRVCGGERERFQERTFMMCELVENVQRIVKSAKEGAQEAVSTAAALSKSDSRTNWCNEQSHEVDVTVLFLMDKSSAISKRRSEVTVRSHLSGLFKKLNGEVSVVVLSLEPVVISTIAAHLSWESEKQYEASVRVIAEKLQRHRRDLNYVCDKIYEVKCKNNDPTVVLYNVQAQFHKLLI</sequence>
<keyword evidence="4 11" id="KW-0547">Nucleotide-binding</keyword>
<feature type="domain" description="Protein kinase" evidence="14">
    <location>
        <begin position="230"/>
        <end position="457"/>
    </location>
</feature>
<feature type="region of interest" description="Disordered" evidence="13">
    <location>
        <begin position="663"/>
        <end position="691"/>
    </location>
</feature>
<dbReference type="Pfam" id="PF13393">
    <property type="entry name" value="tRNA-synt_His"/>
    <property type="match status" value="1"/>
</dbReference>
<feature type="binding site" evidence="11">
    <location>
        <begin position="509"/>
        <end position="517"/>
    </location>
    <ligand>
        <name>ATP</name>
        <dbReference type="ChEBI" id="CHEBI:30616"/>
    </ligand>
</feature>
<dbReference type="GO" id="GO:0005524">
    <property type="term" value="F:ATP binding"/>
    <property type="evidence" value="ECO:0007669"/>
    <property type="project" value="UniProtKB-UniRule"/>
</dbReference>
<evidence type="ECO:0000256" key="6">
    <source>
        <dbReference type="ARBA" id="ARBA00022840"/>
    </source>
</evidence>
<dbReference type="SMART" id="SM00220">
    <property type="entry name" value="S_TKc"/>
    <property type="match status" value="1"/>
</dbReference>
<dbReference type="SMART" id="SM00591">
    <property type="entry name" value="RWD"/>
    <property type="match status" value="1"/>
</dbReference>
<dbReference type="SUPFAM" id="SSF55681">
    <property type="entry name" value="Class II aaRS and biotin synthetases"/>
    <property type="match status" value="1"/>
</dbReference>
<evidence type="ECO:0000256" key="11">
    <source>
        <dbReference type="PIRSR" id="PIRSR000660-2"/>
    </source>
</evidence>
<evidence type="ECO:0000256" key="9">
    <source>
        <dbReference type="ARBA" id="ARBA00048679"/>
    </source>
</evidence>
<dbReference type="PANTHER" id="PTHR11042">
    <property type="entry name" value="EUKARYOTIC TRANSLATION INITIATION FACTOR 2-ALPHA KINASE EIF2-ALPHA KINASE -RELATED"/>
    <property type="match status" value="1"/>
</dbReference>
<feature type="active site" description="Proton acceptor" evidence="10">
    <location>
        <position position="749"/>
    </location>
</feature>
<dbReference type="Gene3D" id="3.40.50.800">
    <property type="entry name" value="Anticodon-binding domain"/>
    <property type="match status" value="1"/>
</dbReference>
<dbReference type="InterPro" id="IPR011009">
    <property type="entry name" value="Kinase-like_dom_sf"/>
</dbReference>
<dbReference type="PIRSF" id="PIRSF000660">
    <property type="entry name" value="Ser/Thr_PK_GCN2"/>
    <property type="match status" value="1"/>
</dbReference>